<evidence type="ECO:0000313" key="5">
    <source>
        <dbReference type="EMBL" id="TRD16251.1"/>
    </source>
</evidence>
<dbReference type="OrthoDB" id="8638122at2"/>
<keyword evidence="6" id="KW-1185">Reference proteome</keyword>
<reference evidence="5 6" key="1">
    <citation type="submission" date="2019-06" db="EMBL/GenBank/DDBJ databases">
        <title>Paenimaribius caenipelagi gen. nov., sp. nov., isolated from a tidal flat.</title>
        <authorList>
            <person name="Yoon J.-H."/>
        </authorList>
    </citation>
    <scope>NUCLEOTIDE SEQUENCE [LARGE SCALE GENOMIC DNA]</scope>
    <source>
        <strain evidence="5 6">JBTF-M29</strain>
    </source>
</reference>
<dbReference type="PANTHER" id="PTHR43537">
    <property type="entry name" value="TRANSCRIPTIONAL REGULATOR, GNTR FAMILY"/>
    <property type="match status" value="1"/>
</dbReference>
<feature type="domain" description="HTH gntR-type" evidence="4">
    <location>
        <begin position="6"/>
        <end position="73"/>
    </location>
</feature>
<evidence type="ECO:0000256" key="2">
    <source>
        <dbReference type="ARBA" id="ARBA00023125"/>
    </source>
</evidence>
<comment type="caution">
    <text evidence="5">The sequence shown here is derived from an EMBL/GenBank/DDBJ whole genome shotgun (WGS) entry which is preliminary data.</text>
</comment>
<evidence type="ECO:0000259" key="4">
    <source>
        <dbReference type="PROSITE" id="PS50949"/>
    </source>
</evidence>
<accession>A0A547PQ27</accession>
<dbReference type="RefSeq" id="WP_142835529.1">
    <property type="nucleotide sequence ID" value="NZ_VFSV01000030.1"/>
</dbReference>
<dbReference type="InterPro" id="IPR036388">
    <property type="entry name" value="WH-like_DNA-bd_sf"/>
</dbReference>
<dbReference type="SUPFAM" id="SSF46785">
    <property type="entry name" value="Winged helix' DNA-binding domain"/>
    <property type="match status" value="1"/>
</dbReference>
<dbReference type="EMBL" id="VFSV01000030">
    <property type="protein sequence ID" value="TRD16251.1"/>
    <property type="molecule type" value="Genomic_DNA"/>
</dbReference>
<dbReference type="SUPFAM" id="SSF48008">
    <property type="entry name" value="GntR ligand-binding domain-like"/>
    <property type="match status" value="1"/>
</dbReference>
<dbReference type="InterPro" id="IPR036390">
    <property type="entry name" value="WH_DNA-bd_sf"/>
</dbReference>
<gene>
    <name evidence="5" type="ORF">FEV53_14470</name>
</gene>
<dbReference type="InterPro" id="IPR011711">
    <property type="entry name" value="GntR_C"/>
</dbReference>
<evidence type="ECO:0000256" key="3">
    <source>
        <dbReference type="ARBA" id="ARBA00023163"/>
    </source>
</evidence>
<protein>
    <submittedName>
        <fullName evidence="5">FCD domain-containing protein</fullName>
    </submittedName>
</protein>
<dbReference type="PROSITE" id="PS50949">
    <property type="entry name" value="HTH_GNTR"/>
    <property type="match status" value="1"/>
</dbReference>
<dbReference type="Gene3D" id="1.20.120.530">
    <property type="entry name" value="GntR ligand-binding domain-like"/>
    <property type="match status" value="1"/>
</dbReference>
<dbReference type="SMART" id="SM00895">
    <property type="entry name" value="FCD"/>
    <property type="match status" value="1"/>
</dbReference>
<dbReference type="PANTHER" id="PTHR43537:SF20">
    <property type="entry name" value="HTH-TYPE TRANSCRIPTIONAL REPRESSOR GLAR"/>
    <property type="match status" value="1"/>
</dbReference>
<dbReference type="Pfam" id="PF00392">
    <property type="entry name" value="GntR"/>
    <property type="match status" value="1"/>
</dbReference>
<organism evidence="5 6">
    <name type="scientific">Palleronia caenipelagi</name>
    <dbReference type="NCBI Taxonomy" id="2489174"/>
    <lineage>
        <taxon>Bacteria</taxon>
        <taxon>Pseudomonadati</taxon>
        <taxon>Pseudomonadota</taxon>
        <taxon>Alphaproteobacteria</taxon>
        <taxon>Rhodobacterales</taxon>
        <taxon>Roseobacteraceae</taxon>
        <taxon>Palleronia</taxon>
    </lineage>
</organism>
<proteinExistence type="predicted"/>
<evidence type="ECO:0000256" key="1">
    <source>
        <dbReference type="ARBA" id="ARBA00023015"/>
    </source>
</evidence>
<sequence>MDEPARTIGASTYQRIKQDIISGALTPGRKLKLTDLKERYDTSPSTLREALSRLVSAGFVEAPEQRGFLVAPVSPEDLTEIAELRVLLETHALTLSIQNGDTEWEGDLVAAYHKLRLMEQKMLSGDESEKVQWKRYDWEFHETLIRACKSSNLLALHARLYEKYLRYQMLVLTYRGEDAAEEHRKMFEAALARDTATAAAVLEAHVLNGLQHTLAAMGAQS</sequence>
<dbReference type="Pfam" id="PF07729">
    <property type="entry name" value="FCD"/>
    <property type="match status" value="1"/>
</dbReference>
<name>A0A547PQ27_9RHOB</name>
<keyword evidence="3" id="KW-0804">Transcription</keyword>
<dbReference type="AlphaFoldDB" id="A0A547PQ27"/>
<dbReference type="GO" id="GO:0003700">
    <property type="term" value="F:DNA-binding transcription factor activity"/>
    <property type="evidence" value="ECO:0007669"/>
    <property type="project" value="InterPro"/>
</dbReference>
<dbReference type="InterPro" id="IPR000524">
    <property type="entry name" value="Tscrpt_reg_HTH_GntR"/>
</dbReference>
<dbReference type="InterPro" id="IPR008920">
    <property type="entry name" value="TF_FadR/GntR_C"/>
</dbReference>
<dbReference type="SMART" id="SM00345">
    <property type="entry name" value="HTH_GNTR"/>
    <property type="match status" value="1"/>
</dbReference>
<dbReference type="Gene3D" id="1.10.10.10">
    <property type="entry name" value="Winged helix-like DNA-binding domain superfamily/Winged helix DNA-binding domain"/>
    <property type="match status" value="1"/>
</dbReference>
<keyword evidence="2" id="KW-0238">DNA-binding</keyword>
<dbReference type="GO" id="GO:0003677">
    <property type="term" value="F:DNA binding"/>
    <property type="evidence" value="ECO:0007669"/>
    <property type="project" value="UniProtKB-KW"/>
</dbReference>
<dbReference type="Proteomes" id="UP000318590">
    <property type="component" value="Unassembled WGS sequence"/>
</dbReference>
<evidence type="ECO:0000313" key="6">
    <source>
        <dbReference type="Proteomes" id="UP000318590"/>
    </source>
</evidence>
<keyword evidence="1" id="KW-0805">Transcription regulation</keyword>